<protein>
    <submittedName>
        <fullName evidence="1">Uncharacterized protein</fullName>
    </submittedName>
</protein>
<sequence length="237" mass="26754">MNDIDYDRIAVLRTRLNQARGPDRRLGYEIITVLLPDTPEAQKASDLLQRDDVDTSIEAADLDLTNSVDVVLRFLERRALTADWELFCRATRNGEEPDPAGPYTANLMRGIFMYSGGGWTAPNCLFDLAIQAICAGADMYNEEDVIPLFASPDPKDADPVVDWSDDLKDQTREAVANFWPHIEKWGKLRLKHLNGRFSTIESYELDRGVIRLVDTKSKLFSDYKNVDALINAGWAVD</sequence>
<accession>A0ABQ4U4I6</accession>
<reference evidence="1" key="2">
    <citation type="submission" date="2021-08" db="EMBL/GenBank/DDBJ databases">
        <authorList>
            <person name="Tani A."/>
            <person name="Ola A."/>
            <person name="Ogura Y."/>
            <person name="Katsura K."/>
            <person name="Hayashi T."/>
        </authorList>
    </citation>
    <scope>NUCLEOTIDE SEQUENCE</scope>
    <source>
        <strain evidence="1">DSM 23632</strain>
    </source>
</reference>
<evidence type="ECO:0000313" key="1">
    <source>
        <dbReference type="EMBL" id="GJE62072.1"/>
    </source>
</evidence>
<proteinExistence type="predicted"/>
<keyword evidence="2" id="KW-1185">Reference proteome</keyword>
<dbReference type="RefSeq" id="WP_238184662.1">
    <property type="nucleotide sequence ID" value="NZ_BPRB01000271.1"/>
</dbReference>
<organism evidence="1 2">
    <name type="scientific">Methylobacterium trifolii</name>
    <dbReference type="NCBI Taxonomy" id="1003092"/>
    <lineage>
        <taxon>Bacteria</taxon>
        <taxon>Pseudomonadati</taxon>
        <taxon>Pseudomonadota</taxon>
        <taxon>Alphaproteobacteria</taxon>
        <taxon>Hyphomicrobiales</taxon>
        <taxon>Methylobacteriaceae</taxon>
        <taxon>Methylobacterium</taxon>
    </lineage>
</organism>
<gene>
    <name evidence="1" type="ORF">MPOCJGCO_4201</name>
</gene>
<name>A0ABQ4U4I6_9HYPH</name>
<evidence type="ECO:0000313" key="2">
    <source>
        <dbReference type="Proteomes" id="UP001055057"/>
    </source>
</evidence>
<reference evidence="1" key="1">
    <citation type="journal article" date="2021" name="Front. Microbiol.">
        <title>Comprehensive Comparative Genomics and Phenotyping of Methylobacterium Species.</title>
        <authorList>
            <person name="Alessa O."/>
            <person name="Ogura Y."/>
            <person name="Fujitani Y."/>
            <person name="Takami H."/>
            <person name="Hayashi T."/>
            <person name="Sahin N."/>
            <person name="Tani A."/>
        </authorList>
    </citation>
    <scope>NUCLEOTIDE SEQUENCE</scope>
    <source>
        <strain evidence="1">DSM 23632</strain>
    </source>
</reference>
<dbReference type="EMBL" id="BPRB01000271">
    <property type="protein sequence ID" value="GJE62072.1"/>
    <property type="molecule type" value="Genomic_DNA"/>
</dbReference>
<dbReference type="Proteomes" id="UP001055057">
    <property type="component" value="Unassembled WGS sequence"/>
</dbReference>
<comment type="caution">
    <text evidence="1">The sequence shown here is derived from an EMBL/GenBank/DDBJ whole genome shotgun (WGS) entry which is preliminary data.</text>
</comment>